<gene>
    <name evidence="5" type="ORF">M0R45_012769</name>
</gene>
<dbReference type="PANTHER" id="PTHR47364:SF2">
    <property type="entry name" value="CYSTEINE PROTEINASE INHIBITOR 5"/>
    <property type="match status" value="1"/>
</dbReference>
<proteinExistence type="predicted"/>
<evidence type="ECO:0000313" key="5">
    <source>
        <dbReference type="EMBL" id="KAK9935896.1"/>
    </source>
</evidence>
<dbReference type="InterPro" id="IPR000010">
    <property type="entry name" value="Cystatin_dom"/>
</dbReference>
<dbReference type="GO" id="GO:0004869">
    <property type="term" value="F:cysteine-type endopeptidase inhibitor activity"/>
    <property type="evidence" value="ECO:0007669"/>
    <property type="project" value="UniProtKB-KW"/>
</dbReference>
<feature type="signal peptide" evidence="3">
    <location>
        <begin position="1"/>
        <end position="19"/>
    </location>
</feature>
<dbReference type="SUPFAM" id="SSF54403">
    <property type="entry name" value="Cystatin/monellin"/>
    <property type="match status" value="1"/>
</dbReference>
<accession>A0AAW1XG83</accession>
<keyword evidence="6" id="KW-1185">Reference proteome</keyword>
<sequence>MRPHPLLAILAVFLPLVAAAADRRGPLVGGWQPIKDLNDPHVKEIAEFAVSEYNKKSGKKLVLQSVVKGETQVVAGEKYRLVMAVKDNSLAANYEGVVYERIWEHTRQLLSFKQVK</sequence>
<protein>
    <recommendedName>
        <fullName evidence="4">Cystatin domain-containing protein</fullName>
    </recommendedName>
</protein>
<dbReference type="PANTHER" id="PTHR47364">
    <property type="entry name" value="CYSTEINE PROTEINASE INHIBITOR 5"/>
    <property type="match status" value="1"/>
</dbReference>
<evidence type="ECO:0000256" key="2">
    <source>
        <dbReference type="ARBA" id="ARBA00022704"/>
    </source>
</evidence>
<feature type="chain" id="PRO_5043407877" description="Cystatin domain-containing protein" evidence="3">
    <location>
        <begin position="20"/>
        <end position="116"/>
    </location>
</feature>
<dbReference type="SMART" id="SM00043">
    <property type="entry name" value="CY"/>
    <property type="match status" value="1"/>
</dbReference>
<evidence type="ECO:0000259" key="4">
    <source>
        <dbReference type="SMART" id="SM00043"/>
    </source>
</evidence>
<organism evidence="5 6">
    <name type="scientific">Rubus argutus</name>
    <name type="common">Southern blackberry</name>
    <dbReference type="NCBI Taxonomy" id="59490"/>
    <lineage>
        <taxon>Eukaryota</taxon>
        <taxon>Viridiplantae</taxon>
        <taxon>Streptophyta</taxon>
        <taxon>Embryophyta</taxon>
        <taxon>Tracheophyta</taxon>
        <taxon>Spermatophyta</taxon>
        <taxon>Magnoliopsida</taxon>
        <taxon>eudicotyledons</taxon>
        <taxon>Gunneridae</taxon>
        <taxon>Pentapetalae</taxon>
        <taxon>rosids</taxon>
        <taxon>fabids</taxon>
        <taxon>Rosales</taxon>
        <taxon>Rosaceae</taxon>
        <taxon>Rosoideae</taxon>
        <taxon>Rosoideae incertae sedis</taxon>
        <taxon>Rubus</taxon>
    </lineage>
</organism>
<dbReference type="Gene3D" id="3.10.450.10">
    <property type="match status" value="1"/>
</dbReference>
<name>A0AAW1XG83_RUBAR</name>
<evidence type="ECO:0000313" key="6">
    <source>
        <dbReference type="Proteomes" id="UP001457282"/>
    </source>
</evidence>
<comment type="caution">
    <text evidence="5">The sequence shown here is derived from an EMBL/GenBank/DDBJ whole genome shotgun (WGS) entry which is preliminary data.</text>
</comment>
<dbReference type="InterPro" id="IPR046350">
    <property type="entry name" value="Cystatin_sf"/>
</dbReference>
<reference evidence="5 6" key="1">
    <citation type="journal article" date="2023" name="G3 (Bethesda)">
        <title>A chromosome-length genome assembly and annotation of blackberry (Rubus argutus, cv. 'Hillquist').</title>
        <authorList>
            <person name="Bruna T."/>
            <person name="Aryal R."/>
            <person name="Dudchenko O."/>
            <person name="Sargent D.J."/>
            <person name="Mead D."/>
            <person name="Buti M."/>
            <person name="Cavallini A."/>
            <person name="Hytonen T."/>
            <person name="Andres J."/>
            <person name="Pham M."/>
            <person name="Weisz D."/>
            <person name="Mascagni F."/>
            <person name="Usai G."/>
            <person name="Natali L."/>
            <person name="Bassil N."/>
            <person name="Fernandez G.E."/>
            <person name="Lomsadze A."/>
            <person name="Armour M."/>
            <person name="Olukolu B."/>
            <person name="Poorten T."/>
            <person name="Britton C."/>
            <person name="Davik J."/>
            <person name="Ashrafi H."/>
            <person name="Aiden E.L."/>
            <person name="Borodovsky M."/>
            <person name="Worthington M."/>
        </authorList>
    </citation>
    <scope>NUCLEOTIDE SEQUENCE [LARGE SCALE GENOMIC DNA]</scope>
    <source>
        <strain evidence="5">PI 553951</strain>
    </source>
</reference>
<feature type="domain" description="Cystatin" evidence="4">
    <location>
        <begin position="26"/>
        <end position="115"/>
    </location>
</feature>
<dbReference type="EMBL" id="JBEDUW010000003">
    <property type="protein sequence ID" value="KAK9935896.1"/>
    <property type="molecule type" value="Genomic_DNA"/>
</dbReference>
<dbReference type="AlphaFoldDB" id="A0AAW1XG83"/>
<dbReference type="Proteomes" id="UP001457282">
    <property type="component" value="Unassembled WGS sequence"/>
</dbReference>
<dbReference type="CDD" id="cd00042">
    <property type="entry name" value="CY"/>
    <property type="match status" value="1"/>
</dbReference>
<keyword evidence="3" id="KW-0732">Signal</keyword>
<keyword evidence="1" id="KW-0646">Protease inhibitor</keyword>
<evidence type="ECO:0000256" key="1">
    <source>
        <dbReference type="ARBA" id="ARBA00022690"/>
    </source>
</evidence>
<keyword evidence="2" id="KW-0789">Thiol protease inhibitor</keyword>
<evidence type="ECO:0000256" key="3">
    <source>
        <dbReference type="SAM" id="SignalP"/>
    </source>
</evidence>
<dbReference type="Pfam" id="PF16845">
    <property type="entry name" value="SQAPI"/>
    <property type="match status" value="1"/>
</dbReference>